<evidence type="ECO:0000313" key="10">
    <source>
        <dbReference type="Proteomes" id="UP001160758"/>
    </source>
</evidence>
<dbReference type="EMBL" id="BPNL01000019">
    <property type="protein sequence ID" value="GJA54524.1"/>
    <property type="molecule type" value="Genomic_DNA"/>
</dbReference>
<evidence type="ECO:0000313" key="7">
    <source>
        <dbReference type="EMBL" id="MDX7722075.1"/>
    </source>
</evidence>
<reference evidence="9" key="4">
    <citation type="submission" date="2023-03" db="EMBL/GenBank/DDBJ databases">
        <title>Aeromonas caviae strain AC1520.</title>
        <authorList>
            <person name="Xie T."/>
            <person name="Zhang Q."/>
            <person name="Deng J."/>
            <person name="Li X."/>
        </authorList>
    </citation>
    <scope>NUCLEOTIDE SEQUENCE</scope>
    <source>
        <strain evidence="9">AC1520</strain>
    </source>
</reference>
<dbReference type="EMBL" id="CP110176">
    <property type="protein sequence ID" value="UZC86426.1"/>
    <property type="molecule type" value="Genomic_DNA"/>
</dbReference>
<dbReference type="EMBL" id="CP120942">
    <property type="protein sequence ID" value="WFF98884.1"/>
    <property type="molecule type" value="Genomic_DNA"/>
</dbReference>
<evidence type="ECO:0000313" key="2">
    <source>
        <dbReference type="EMBL" id="AXB04162.1"/>
    </source>
</evidence>
<dbReference type="Proteomes" id="UP000266778">
    <property type="component" value="Chromosome"/>
</dbReference>
<evidence type="ECO:0000313" key="8">
    <source>
        <dbReference type="EMBL" id="UZC86426.1"/>
    </source>
</evidence>
<reference evidence="7" key="6">
    <citation type="submission" date="2023-11" db="EMBL/GenBank/DDBJ databases">
        <title>WGS of Aeromonas in Northern Israel.</title>
        <authorList>
            <person name="Hershko Y."/>
        </authorList>
    </citation>
    <scope>NUCLEOTIDE SEQUENCE</scope>
    <source>
        <strain evidence="7">77416</strain>
    </source>
</reference>
<dbReference type="Proteomes" id="UP001277183">
    <property type="component" value="Unassembled WGS sequence"/>
</dbReference>
<dbReference type="AlphaFoldDB" id="A0A3N9Y025"/>
<keyword evidence="1" id="KW-0175">Coiled coil</keyword>
<reference evidence="2" key="1">
    <citation type="journal article" date="2019" name="J Environ">
        <title>Genetic characterization and potential molecular dissemination mechanism of tet (31) gene in Aeromonas caviae from an oxytetracycline wastewater treatment system.</title>
        <authorList>
            <person name="Shi Y."/>
            <person name="Tian Z."/>
            <person name="Leclercq S.O."/>
            <person name="Zhang H."/>
            <person name="Yang M."/>
            <person name="Zhang Y."/>
        </authorList>
    </citation>
    <scope>NUCLEOTIDE SEQUENCE</scope>
    <source>
        <strain evidence="2">T25-39</strain>
    </source>
</reference>
<dbReference type="EMBL" id="BPNN01000039">
    <property type="protein sequence ID" value="GJA64036.1"/>
    <property type="molecule type" value="Genomic_DNA"/>
</dbReference>
<dbReference type="RefSeq" id="WP_039041125.1">
    <property type="nucleotide sequence ID" value="NZ_AP019195.1"/>
</dbReference>
<sequence length="130" mass="14484">MWKIAGIGLLLLAGQAYGSENIGCKARQQAVTDQLAFARAHNNQEQVAGLERALRNLEAHCTDAGLLEEQQRKVVKQREEVEERLAELQSARVSGKPDKIAKKQSKLEESQAELLEAQRELEALQKLVKP</sequence>
<organism evidence="6 10">
    <name type="scientific">Aeromonas caviae</name>
    <name type="common">Aeromonas punctata</name>
    <dbReference type="NCBI Taxonomy" id="648"/>
    <lineage>
        <taxon>Bacteria</taxon>
        <taxon>Pseudomonadati</taxon>
        <taxon>Pseudomonadota</taxon>
        <taxon>Gammaproteobacteria</taxon>
        <taxon>Aeromonadales</taxon>
        <taxon>Aeromonadaceae</taxon>
        <taxon>Aeromonas</taxon>
    </lineage>
</organism>
<reference evidence="3" key="2">
    <citation type="submission" date="2021-07" db="EMBL/GenBank/DDBJ databases">
        <title>Draft genome sequence of carbapenem-resistant Aeromonas spp. in Japan.</title>
        <authorList>
            <person name="Maehana S."/>
            <person name="Suzuki M."/>
            <person name="Kitasato H."/>
        </authorList>
    </citation>
    <scope>NUCLEOTIDE SEQUENCE</scope>
    <source>
        <strain evidence="3">KAM343</strain>
        <strain evidence="4">KAM348</strain>
        <strain evidence="5">KAM351</strain>
    </source>
</reference>
<evidence type="ECO:0000313" key="6">
    <source>
        <dbReference type="EMBL" id="MDH1897095.1"/>
    </source>
</evidence>
<dbReference type="EMBL" id="CP025706">
    <property type="protein sequence ID" value="AXB04162.1"/>
    <property type="molecule type" value="Genomic_DNA"/>
</dbReference>
<name>A0A3N9Y025_AERCA</name>
<protein>
    <submittedName>
        <fullName evidence="6">DUF1090 domain-containing protein</fullName>
    </submittedName>
</protein>
<dbReference type="InterPro" id="IPR009468">
    <property type="entry name" value="DUF1090"/>
</dbReference>
<dbReference type="Proteomes" id="UP001160758">
    <property type="component" value="Unassembled WGS sequence"/>
</dbReference>
<evidence type="ECO:0000313" key="3">
    <source>
        <dbReference type="EMBL" id="GJA40105.1"/>
    </source>
</evidence>
<proteinExistence type="predicted"/>
<evidence type="ECO:0000256" key="1">
    <source>
        <dbReference type="SAM" id="Coils"/>
    </source>
</evidence>
<dbReference type="Pfam" id="PF06476">
    <property type="entry name" value="DUF1090"/>
    <property type="match status" value="1"/>
</dbReference>
<evidence type="ECO:0000313" key="5">
    <source>
        <dbReference type="EMBL" id="GJA64036.1"/>
    </source>
</evidence>
<gene>
    <name evidence="2" type="ORF">C1C91_03140</name>
    <name evidence="3" type="ORF">KAM343_09010</name>
    <name evidence="4" type="ORF">KAM348_19470</name>
    <name evidence="5" type="ORF">KAM351_26470</name>
    <name evidence="6" type="ORF">N5I07_05815</name>
    <name evidence="8" type="ORF">OJY61_00260</name>
    <name evidence="9" type="ORF">P5S46_04675</name>
    <name evidence="7" type="ORF">SJS77_16670</name>
</gene>
<evidence type="ECO:0000313" key="4">
    <source>
        <dbReference type="EMBL" id="GJA54524.1"/>
    </source>
</evidence>
<dbReference type="Proteomes" id="UP000886934">
    <property type="component" value="Unassembled WGS sequence"/>
</dbReference>
<reference evidence="8" key="5">
    <citation type="submission" date="2023-04" db="EMBL/GenBank/DDBJ databases">
        <title>Whole Genome Sequence of Multi-drug resistant Aeromonas caviae as a gut pathogen in newborn.</title>
        <authorList>
            <person name="Jadhav S.V."/>
            <person name="Saroj S.D."/>
            <person name="Saha U.B."/>
            <person name="Sen S."/>
            <person name="Kher A."/>
        </authorList>
    </citation>
    <scope>NUCLEOTIDE SEQUENCE</scope>
    <source>
        <strain evidence="8">SVJ23</strain>
    </source>
</reference>
<feature type="coiled-coil region" evidence="1">
    <location>
        <begin position="40"/>
        <end position="127"/>
    </location>
</feature>
<evidence type="ECO:0000313" key="9">
    <source>
        <dbReference type="EMBL" id="WFF98884.1"/>
    </source>
</evidence>
<dbReference type="EMBL" id="BPNI01000010">
    <property type="protein sequence ID" value="GJA40105.1"/>
    <property type="molecule type" value="Genomic_DNA"/>
</dbReference>
<dbReference type="KEGG" id="acav:VI35_04925"/>
<accession>A0A3N9Y025</accession>
<reference evidence="6" key="3">
    <citation type="submission" date="2022-09" db="EMBL/GenBank/DDBJ databases">
        <title>Intensive care unit water sources are persistently colonized with multi-drug resistant bacteria and are the site of extensive horizontal gene transfer of antibiotic resistance genes.</title>
        <authorList>
            <person name="Diorio-Toth L."/>
        </authorList>
    </citation>
    <scope>NUCLEOTIDE SEQUENCE</scope>
    <source>
        <strain evidence="6">GD03796</strain>
    </source>
</reference>
<dbReference type="EMBL" id="JAOCFT010000001">
    <property type="protein sequence ID" value="MDH1897095.1"/>
    <property type="molecule type" value="Genomic_DNA"/>
</dbReference>
<dbReference type="Proteomes" id="UP001163285">
    <property type="component" value="Chromosome"/>
</dbReference>
<dbReference type="Proteomes" id="UP000886939">
    <property type="component" value="Unassembled WGS sequence"/>
</dbReference>
<dbReference type="Proteomes" id="UP000887009">
    <property type="component" value="Unassembled WGS sequence"/>
</dbReference>
<dbReference type="EMBL" id="JAWZVU010000112">
    <property type="protein sequence ID" value="MDX7722075.1"/>
    <property type="molecule type" value="Genomic_DNA"/>
</dbReference>
<dbReference type="Proteomes" id="UP001218423">
    <property type="component" value="Chromosome"/>
</dbReference>